<dbReference type="Gene3D" id="3.90.1720.10">
    <property type="entry name" value="endopeptidase domain like (from Nostoc punctiforme)"/>
    <property type="match status" value="1"/>
</dbReference>
<feature type="region of interest" description="Disordered" evidence="2">
    <location>
        <begin position="133"/>
        <end position="153"/>
    </location>
</feature>
<name>A0A6J7WK99_9CAUD</name>
<keyword evidence="1" id="KW-0929">Antimicrobial</keyword>
<proteinExistence type="predicted"/>
<dbReference type="SUPFAM" id="SSF54001">
    <property type="entry name" value="Cysteine proteinases"/>
    <property type="match status" value="1"/>
</dbReference>
<dbReference type="InterPro" id="IPR038765">
    <property type="entry name" value="Papain-like_cys_pep_sf"/>
</dbReference>
<dbReference type="EMBL" id="LR798257">
    <property type="protein sequence ID" value="CAB5218137.1"/>
    <property type="molecule type" value="Genomic_DNA"/>
</dbReference>
<feature type="compositionally biased region" description="Polar residues" evidence="2">
    <location>
        <begin position="133"/>
        <end position="150"/>
    </location>
</feature>
<dbReference type="GO" id="GO:0001897">
    <property type="term" value="P:symbiont-mediated cytolysis of host cell"/>
    <property type="evidence" value="ECO:0007669"/>
    <property type="project" value="UniProtKB-ARBA"/>
</dbReference>
<feature type="domain" description="Peptidase C51" evidence="3">
    <location>
        <begin position="48"/>
        <end position="137"/>
    </location>
</feature>
<organism evidence="4">
    <name type="scientific">uncultured Caudovirales phage</name>
    <dbReference type="NCBI Taxonomy" id="2100421"/>
    <lineage>
        <taxon>Viruses</taxon>
        <taxon>Duplodnaviria</taxon>
        <taxon>Heunggongvirae</taxon>
        <taxon>Uroviricota</taxon>
        <taxon>Caudoviricetes</taxon>
        <taxon>Peduoviridae</taxon>
        <taxon>Maltschvirus</taxon>
        <taxon>Maltschvirus maltsch</taxon>
    </lineage>
</organism>
<evidence type="ECO:0000256" key="1">
    <source>
        <dbReference type="ARBA" id="ARBA00022529"/>
    </source>
</evidence>
<evidence type="ECO:0000313" key="4">
    <source>
        <dbReference type="EMBL" id="CAB5218137.1"/>
    </source>
</evidence>
<protein>
    <submittedName>
        <fullName evidence="4">CHAP domain containing protein</fullName>
    </submittedName>
</protein>
<gene>
    <name evidence="4" type="ORF">UFOVP204_19</name>
</gene>
<dbReference type="InterPro" id="IPR007921">
    <property type="entry name" value="CHAP_dom"/>
</dbReference>
<sequence length="183" mass="19218">MGAAKPVPAVTTAAEGTAARFIEVAKSQVGVIEGPKDNETDFGKFTKHDGQPWCGSFMMWCGNQSKVKLFDVVSTKAGAAAYKKAGKWTDAADATPKPGDLIFFHFAAEAKPTDEIQHVGVVVKDNGDGTITTLEGNTSPDSKPAGSQANGGEVAMNVRGYKKGNKKGKWAVVVGFGHPDYKA</sequence>
<dbReference type="Pfam" id="PF05257">
    <property type="entry name" value="CHAP"/>
    <property type="match status" value="1"/>
</dbReference>
<reference evidence="4" key="1">
    <citation type="submission" date="2020-05" db="EMBL/GenBank/DDBJ databases">
        <authorList>
            <person name="Chiriac C."/>
            <person name="Salcher M."/>
            <person name="Ghai R."/>
            <person name="Kavagutti S V."/>
        </authorList>
    </citation>
    <scope>NUCLEOTIDE SEQUENCE</scope>
</reference>
<accession>A0A6J7WK99</accession>
<evidence type="ECO:0000259" key="3">
    <source>
        <dbReference type="Pfam" id="PF05257"/>
    </source>
</evidence>
<evidence type="ECO:0000256" key="2">
    <source>
        <dbReference type="SAM" id="MobiDB-lite"/>
    </source>
</evidence>